<keyword evidence="1" id="KW-0472">Membrane</keyword>
<comment type="caution">
    <text evidence="2">The sequence shown here is derived from an EMBL/GenBank/DDBJ whole genome shotgun (WGS) entry which is preliminary data.</text>
</comment>
<name>A0A8T0F5D7_ARGBR</name>
<feature type="transmembrane region" description="Helical" evidence="1">
    <location>
        <begin position="41"/>
        <end position="59"/>
    </location>
</feature>
<keyword evidence="1" id="KW-0812">Transmembrane</keyword>
<keyword evidence="1" id="KW-1133">Transmembrane helix</keyword>
<reference evidence="2" key="1">
    <citation type="journal article" date="2020" name="bioRxiv">
        <title>Chromosome-level reference genome of the European wasp spider Argiope bruennichi: a resource for studies on range expansion and evolutionary adaptation.</title>
        <authorList>
            <person name="Sheffer M.M."/>
            <person name="Hoppe A."/>
            <person name="Krehenwinkel H."/>
            <person name="Uhl G."/>
            <person name="Kuss A.W."/>
            <person name="Jensen L."/>
            <person name="Jensen C."/>
            <person name="Gillespie R.G."/>
            <person name="Hoff K.J."/>
            <person name="Prost S."/>
        </authorList>
    </citation>
    <scope>NUCLEOTIDE SEQUENCE</scope>
</reference>
<feature type="transmembrane region" description="Helical" evidence="1">
    <location>
        <begin position="79"/>
        <end position="103"/>
    </location>
</feature>
<dbReference type="Proteomes" id="UP000807504">
    <property type="component" value="Unassembled WGS sequence"/>
</dbReference>
<dbReference type="AlphaFoldDB" id="A0A8T0F5D7"/>
<proteinExistence type="predicted"/>
<evidence type="ECO:0000256" key="1">
    <source>
        <dbReference type="SAM" id="Phobius"/>
    </source>
</evidence>
<evidence type="ECO:0000313" key="2">
    <source>
        <dbReference type="EMBL" id="KAF8786327.1"/>
    </source>
</evidence>
<organism evidence="2 3">
    <name type="scientific">Argiope bruennichi</name>
    <name type="common">Wasp spider</name>
    <name type="synonym">Aranea bruennichi</name>
    <dbReference type="NCBI Taxonomy" id="94029"/>
    <lineage>
        <taxon>Eukaryota</taxon>
        <taxon>Metazoa</taxon>
        <taxon>Ecdysozoa</taxon>
        <taxon>Arthropoda</taxon>
        <taxon>Chelicerata</taxon>
        <taxon>Arachnida</taxon>
        <taxon>Araneae</taxon>
        <taxon>Araneomorphae</taxon>
        <taxon>Entelegynae</taxon>
        <taxon>Araneoidea</taxon>
        <taxon>Araneidae</taxon>
        <taxon>Argiope</taxon>
    </lineage>
</organism>
<protein>
    <submittedName>
        <fullName evidence="2">Uncharacterized protein</fullName>
    </submittedName>
</protein>
<accession>A0A8T0F5D7</accession>
<feature type="transmembrane region" description="Helical" evidence="1">
    <location>
        <begin position="12"/>
        <end position="35"/>
    </location>
</feature>
<evidence type="ECO:0000313" key="3">
    <source>
        <dbReference type="Proteomes" id="UP000807504"/>
    </source>
</evidence>
<reference evidence="2" key="2">
    <citation type="submission" date="2020-06" db="EMBL/GenBank/DDBJ databases">
        <authorList>
            <person name="Sheffer M."/>
        </authorList>
    </citation>
    <scope>NUCLEOTIDE SEQUENCE</scope>
</reference>
<gene>
    <name evidence="2" type="ORF">HNY73_008056</name>
</gene>
<sequence length="251" mass="29185">MESQKKFEKTPLFVAKGVLLVISFMAGILGAIFCIWKDNHYGTTSFLLLEMVTALLLQLNVRHMKGQLFEHYNRSRLKFLLIFGCSMFVVSFIFTVFLLVMGIKYETEFNFIYNNSYFAFIPCLVSNFWTECQYFPTTWDLKVEFLEVREDATASLFIYLRRVDSENIDLEACIWVQICSANEFLIFPKHTLERQRMLPGDELQETFEISAFPTRKVAVNRSLVVHISLMICFCHYDTDSSASSMSISDTD</sequence>
<dbReference type="EMBL" id="JABXBU010000015">
    <property type="protein sequence ID" value="KAF8786327.1"/>
    <property type="molecule type" value="Genomic_DNA"/>
</dbReference>
<keyword evidence="3" id="KW-1185">Reference proteome</keyword>